<evidence type="ECO:0000256" key="12">
    <source>
        <dbReference type="ARBA" id="ARBA00023098"/>
    </source>
</evidence>
<feature type="domain" description="Myo-inositol-1-phosphate synthase GAPDH-like" evidence="17">
    <location>
        <begin position="353"/>
        <end position="467"/>
    </location>
</feature>
<evidence type="ECO:0000256" key="11">
    <source>
        <dbReference type="ARBA" id="ARBA00023027"/>
    </source>
</evidence>
<evidence type="ECO:0000256" key="14">
    <source>
        <dbReference type="ARBA" id="ARBA00023235"/>
    </source>
</evidence>
<dbReference type="FunFam" id="3.40.50.720:FF:000069">
    <property type="entry name" value="Inositol-3-phosphate synthase 1"/>
    <property type="match status" value="1"/>
</dbReference>
<dbReference type="Pfam" id="PF01658">
    <property type="entry name" value="Inos-1-P_synth"/>
    <property type="match status" value="1"/>
</dbReference>
<evidence type="ECO:0000256" key="3">
    <source>
        <dbReference type="ARBA" id="ARBA00004496"/>
    </source>
</evidence>
<evidence type="ECO:0000256" key="10">
    <source>
        <dbReference type="ARBA" id="ARBA00022550"/>
    </source>
</evidence>
<evidence type="ECO:0000259" key="17">
    <source>
        <dbReference type="Pfam" id="PF01658"/>
    </source>
</evidence>
<evidence type="ECO:0000256" key="15">
    <source>
        <dbReference type="ARBA" id="ARBA00023264"/>
    </source>
</evidence>
<dbReference type="PIRSF" id="PIRSF015578">
    <property type="entry name" value="Myoinos-ppht_syn"/>
    <property type="match status" value="1"/>
</dbReference>
<keyword evidence="14 18" id="KW-0413">Isomerase</keyword>
<sequence>MPLTTAILASFLDFFFIHSLELSFLFSTLLPNHSHLFFFFFLFFIEMPSIRVKSDNVKYTDGSIESKYVYHSTRVNKAADGTIEVEPVDTSLSFRTERKVPRVGTMLVGWGGNNGSTVTAGILANKLGISWRTKRGVKKANYFGSITQSSTINMGMTRDMKETHVPLNAVVPMVHPNDLVIGGWDCSNMNLGDAMRRGGVLDVQLQDALYDHMKSMTPLPALFDLDFVAGNQEERANNIIRASSKWEAVEKVRADIRNFKESNQLDKVIVLWTANTERFSEHKVGVHDTADNLIAAVKRNEAELAPSLLYAMAAVLEGCSYINGAPQNTLCSGLVELAHQHKVFVGGDDFKSGQTKMKSALVEFFVGAGIKPECIASYNHLGNNDGYNLTAPRQFRSKEISKSNVVDDMVSSNEILFPEGSSKPDHCIVIKYLPYVGDSKRALDEYTFSIFMGGEQTIVLHNTCEDSLLATPLIIDLVVLTELMERVSIATEEGAQQSYEHMETILSLLSYLLKAPQVPEGTPVVNALNRQKQAIENVLRALVGLPAENNMLLECRVPFLRAEHQGAPL</sequence>
<proteinExistence type="inferred from homology"/>
<accession>A0A0C5K0Z2</accession>
<evidence type="ECO:0000256" key="2">
    <source>
        <dbReference type="ARBA" id="ARBA00001911"/>
    </source>
</evidence>
<dbReference type="GO" id="GO:0004512">
    <property type="term" value="F:inositol-3-phosphate synthase activity"/>
    <property type="evidence" value="ECO:0007669"/>
    <property type="project" value="UniProtKB-EC"/>
</dbReference>
<dbReference type="GO" id="GO:0005737">
    <property type="term" value="C:cytoplasm"/>
    <property type="evidence" value="ECO:0007669"/>
    <property type="project" value="UniProtKB-SubCell"/>
</dbReference>
<dbReference type="Gene3D" id="3.30.360.10">
    <property type="entry name" value="Dihydrodipicolinate Reductase, domain 2"/>
    <property type="match status" value="1"/>
</dbReference>
<evidence type="ECO:0000256" key="13">
    <source>
        <dbReference type="ARBA" id="ARBA00023209"/>
    </source>
</evidence>
<keyword evidence="11" id="KW-0520">NAD</keyword>
<keyword evidence="15" id="KW-1208">Phospholipid metabolism</keyword>
<evidence type="ECO:0000256" key="4">
    <source>
        <dbReference type="ARBA" id="ARBA00005117"/>
    </source>
</evidence>
<keyword evidence="12" id="KW-0443">Lipid metabolism</keyword>
<comment type="subcellular location">
    <subcellularLocation>
        <location evidence="3">Cytoplasm</location>
    </subcellularLocation>
</comment>
<dbReference type="GO" id="GO:0008654">
    <property type="term" value="P:phospholipid biosynthetic process"/>
    <property type="evidence" value="ECO:0007669"/>
    <property type="project" value="UniProtKB-KW"/>
</dbReference>
<evidence type="ECO:0000256" key="7">
    <source>
        <dbReference type="ARBA" id="ARBA00012125"/>
    </source>
</evidence>
<keyword evidence="9" id="KW-0444">Lipid biosynthesis</keyword>
<dbReference type="SUPFAM" id="SSF55347">
    <property type="entry name" value="Glyceraldehyde-3-phosphate dehydrogenase-like, C-terminal domain"/>
    <property type="match status" value="1"/>
</dbReference>
<comment type="cofactor">
    <cofactor evidence="2">
        <name>NAD(+)</name>
        <dbReference type="ChEBI" id="CHEBI:57540"/>
    </cofactor>
</comment>
<dbReference type="InterPro" id="IPR036291">
    <property type="entry name" value="NAD(P)-bd_dom_sf"/>
</dbReference>
<dbReference type="FunFam" id="3.40.50.720:FF:000334">
    <property type="entry name" value="Inositol-3-phosphate synthase"/>
    <property type="match status" value="1"/>
</dbReference>
<dbReference type="EMBL" id="KP689397">
    <property type="protein sequence ID" value="AJP61947.1"/>
    <property type="molecule type" value="Genomic_DNA"/>
</dbReference>
<dbReference type="GO" id="GO:0006021">
    <property type="term" value="P:inositol biosynthetic process"/>
    <property type="evidence" value="ECO:0007669"/>
    <property type="project" value="UniProtKB-UniPathway"/>
</dbReference>
<evidence type="ECO:0000256" key="8">
    <source>
        <dbReference type="ARBA" id="ARBA00022490"/>
    </source>
</evidence>
<keyword evidence="13" id="KW-0594">Phospholipid biosynthesis</keyword>
<evidence type="ECO:0000313" key="18">
    <source>
        <dbReference type="EMBL" id="AJP61947.1"/>
    </source>
</evidence>
<organism evidence="18">
    <name type="scientific">Strigomonas galati</name>
    <dbReference type="NCBI Taxonomy" id="1003336"/>
    <lineage>
        <taxon>Eukaryota</taxon>
        <taxon>Discoba</taxon>
        <taxon>Euglenozoa</taxon>
        <taxon>Kinetoplastea</taxon>
        <taxon>Metakinetoplastina</taxon>
        <taxon>Trypanosomatida</taxon>
        <taxon>Trypanosomatidae</taxon>
        <taxon>Strigomonadinae</taxon>
        <taxon>Strigomonas</taxon>
    </lineage>
</organism>
<dbReference type="Gene3D" id="3.40.50.720">
    <property type="entry name" value="NAD(P)-binding Rossmann-like Domain"/>
    <property type="match status" value="1"/>
</dbReference>
<dbReference type="EC" id="5.5.1.4" evidence="7"/>
<evidence type="ECO:0000256" key="1">
    <source>
        <dbReference type="ARBA" id="ARBA00000113"/>
    </source>
</evidence>
<dbReference type="InterPro" id="IPR002587">
    <property type="entry name" value="Myo-inos-1-P_Synthase"/>
</dbReference>
<reference evidence="18" key="1">
    <citation type="submission" date="2015-01" db="EMBL/GenBank/DDBJ databases">
        <title>Genomic and phylogenetic analysis of phosphatidilinositol production and its derivatives in Angomonas deanei.</title>
        <authorList>
            <person name="de Azevedo-Martins A.C."/>
            <person name="Alves J.M.P."/>
            <person name="Mello F.G."/>
            <person name="Vasconcelos A.T.R."/>
            <person name="de Souza W."/>
            <person name="Einicker-Lamas M."/>
            <person name="Motta M.C.M."/>
        </authorList>
    </citation>
    <scope>NUCLEOTIDE SEQUENCE</scope>
</reference>
<dbReference type="AlphaFoldDB" id="A0A0C5K0Z2"/>
<dbReference type="InterPro" id="IPR013021">
    <property type="entry name" value="Myo-inos-1-P_Synthase_GAPDH"/>
</dbReference>
<dbReference type="UniPathway" id="UPA00823">
    <property type="reaction ID" value="UER00787"/>
</dbReference>
<comment type="subunit">
    <text evidence="6">Homotetramer.</text>
</comment>
<dbReference type="PANTHER" id="PTHR11510">
    <property type="entry name" value="MYO-INOSITOL-1 PHOSPHATE SYNTHASE"/>
    <property type="match status" value="1"/>
</dbReference>
<evidence type="ECO:0000256" key="9">
    <source>
        <dbReference type="ARBA" id="ARBA00022516"/>
    </source>
</evidence>
<keyword evidence="10" id="KW-0398">Inositol biosynthesis</keyword>
<name>A0A0C5K0Z2_9TRYP</name>
<comment type="catalytic activity">
    <reaction evidence="1">
        <text>D-glucose 6-phosphate = 1D-myo-inositol 3-phosphate</text>
        <dbReference type="Rhea" id="RHEA:10716"/>
        <dbReference type="ChEBI" id="CHEBI:58401"/>
        <dbReference type="ChEBI" id="CHEBI:61548"/>
        <dbReference type="EC" id="5.5.1.4"/>
    </reaction>
</comment>
<comment type="similarity">
    <text evidence="5">Belongs to the myo-inositol 1-phosphate synthase family.</text>
</comment>
<evidence type="ECO:0000256" key="16">
    <source>
        <dbReference type="ARBA" id="ARBA00070063"/>
    </source>
</evidence>
<dbReference type="FunFam" id="3.30.360.10:FF:000040">
    <property type="entry name" value="Inositol 1-phosphate synthase"/>
    <property type="match status" value="1"/>
</dbReference>
<evidence type="ECO:0000256" key="5">
    <source>
        <dbReference type="ARBA" id="ARBA00010813"/>
    </source>
</evidence>
<protein>
    <recommendedName>
        <fullName evidence="16">Inositol-3-phosphate synthase</fullName>
        <ecNumber evidence="7">5.5.1.4</ecNumber>
    </recommendedName>
</protein>
<evidence type="ECO:0000256" key="6">
    <source>
        <dbReference type="ARBA" id="ARBA00011881"/>
    </source>
</evidence>
<dbReference type="SUPFAM" id="SSF51735">
    <property type="entry name" value="NAD(P)-binding Rossmann-fold domains"/>
    <property type="match status" value="1"/>
</dbReference>
<comment type="pathway">
    <text evidence="4">Polyol metabolism; myo-inositol biosynthesis; myo-inositol from D-glucose 6-phosphate: step 1/2.</text>
</comment>
<keyword evidence="8" id="KW-0963">Cytoplasm</keyword>
<dbReference type="Pfam" id="PF07994">
    <property type="entry name" value="NAD_binding_5"/>
    <property type="match status" value="1"/>
</dbReference>